<dbReference type="GO" id="GO:2001069">
    <property type="term" value="F:glycogen binding"/>
    <property type="evidence" value="ECO:0007669"/>
    <property type="project" value="TreeGrafter"/>
</dbReference>
<feature type="domain" description="CBM21" evidence="2">
    <location>
        <begin position="264"/>
        <end position="404"/>
    </location>
</feature>
<evidence type="ECO:0000259" key="2">
    <source>
        <dbReference type="PROSITE" id="PS51159"/>
    </source>
</evidence>
<feature type="region of interest" description="Disordered" evidence="1">
    <location>
        <begin position="224"/>
        <end position="248"/>
    </location>
</feature>
<dbReference type="PANTHER" id="PTHR12307">
    <property type="entry name" value="PROTEIN PHOSPHATASE 1 REGULATORY SUBUNIT"/>
    <property type="match status" value="1"/>
</dbReference>
<dbReference type="AlphaFoldDB" id="A0A915D7K7"/>
<reference evidence="4" key="1">
    <citation type="submission" date="2022-11" db="UniProtKB">
        <authorList>
            <consortium name="WormBaseParasite"/>
        </authorList>
    </citation>
    <scope>IDENTIFICATION</scope>
</reference>
<proteinExistence type="predicted"/>
<dbReference type="PANTHER" id="PTHR12307:SF48">
    <property type="entry name" value="PROTEIN PHOSPHATASE 1 REGULATORY SUBUNIT"/>
    <property type="match status" value="1"/>
</dbReference>
<evidence type="ECO:0000313" key="3">
    <source>
        <dbReference type="Proteomes" id="UP000887574"/>
    </source>
</evidence>
<dbReference type="Proteomes" id="UP000887574">
    <property type="component" value="Unplaced"/>
</dbReference>
<dbReference type="WBParaSite" id="jg16855">
    <property type="protein sequence ID" value="jg16855"/>
    <property type="gene ID" value="jg16855"/>
</dbReference>
<evidence type="ECO:0000313" key="4">
    <source>
        <dbReference type="WBParaSite" id="jg16855"/>
    </source>
</evidence>
<evidence type="ECO:0000256" key="1">
    <source>
        <dbReference type="SAM" id="MobiDB-lite"/>
    </source>
</evidence>
<dbReference type="Pfam" id="PF03370">
    <property type="entry name" value="CBM_21"/>
    <property type="match status" value="1"/>
</dbReference>
<dbReference type="Gene3D" id="2.60.40.2440">
    <property type="entry name" value="Carbohydrate binding type-21 domain"/>
    <property type="match status" value="1"/>
</dbReference>
<dbReference type="GO" id="GO:0000164">
    <property type="term" value="C:protein phosphatase type 1 complex"/>
    <property type="evidence" value="ECO:0007669"/>
    <property type="project" value="TreeGrafter"/>
</dbReference>
<feature type="compositionally biased region" description="Low complexity" evidence="1">
    <location>
        <begin position="138"/>
        <end position="152"/>
    </location>
</feature>
<dbReference type="InterPro" id="IPR005036">
    <property type="entry name" value="CBM21_dom"/>
</dbReference>
<name>A0A915D7K7_9BILA</name>
<dbReference type="InterPro" id="IPR038175">
    <property type="entry name" value="CBM21_dom_sf"/>
</dbReference>
<accession>A0A915D7K7</accession>
<dbReference type="GO" id="GO:0005979">
    <property type="term" value="P:regulation of glycogen biosynthetic process"/>
    <property type="evidence" value="ECO:0007669"/>
    <property type="project" value="TreeGrafter"/>
</dbReference>
<keyword evidence="3" id="KW-1185">Reference proteome</keyword>
<sequence>MGMECVRSSSPLTLSFNSWLHQHETQSPNSTSLPNSASTNSLGLHPASSLFSVAACRRASSFPLAHSAALPSALKVRSQSESAALNSINIKVPRNLFHELEMCRQKLVNGSSPTRFSNASFYTPIQDGIQSDSEGDDSLVSSEDGGSSSSAGCEEEHDVEDDLGVVRDLELDDDHRHCHLKTHLEKPSSPPTLCFVYEPPQPKKSVRFADECVIRRYRKAAAAASSTSATAEDEEEEEDSAARQPRSSWKMAFKQPASEYVKFRESLETQKVALENVMLKNDIGRMVGTIKVSNISFEKRVFIRFTSDGWKSFLDRPAAYQSSPSKAYDTFRFDVELPRNTEKDSKISSACALLPMPPAPSAAHQASSPSPLRTLDRDDAYRLESNDWARFASWKNLSTSTPYY</sequence>
<dbReference type="InterPro" id="IPR050782">
    <property type="entry name" value="PP1_regulatory_subunit_3"/>
</dbReference>
<dbReference type="PROSITE" id="PS51159">
    <property type="entry name" value="CBM21"/>
    <property type="match status" value="1"/>
</dbReference>
<feature type="region of interest" description="Disordered" evidence="1">
    <location>
        <begin position="125"/>
        <end position="159"/>
    </location>
</feature>
<protein>
    <submittedName>
        <fullName evidence="4">CBM21 domain-containing protein</fullName>
    </submittedName>
</protein>
<dbReference type="GO" id="GO:0008157">
    <property type="term" value="F:protein phosphatase 1 binding"/>
    <property type="evidence" value="ECO:0007669"/>
    <property type="project" value="TreeGrafter"/>
</dbReference>
<organism evidence="3 4">
    <name type="scientific">Ditylenchus dipsaci</name>
    <dbReference type="NCBI Taxonomy" id="166011"/>
    <lineage>
        <taxon>Eukaryota</taxon>
        <taxon>Metazoa</taxon>
        <taxon>Ecdysozoa</taxon>
        <taxon>Nematoda</taxon>
        <taxon>Chromadorea</taxon>
        <taxon>Rhabditida</taxon>
        <taxon>Tylenchina</taxon>
        <taxon>Tylenchomorpha</taxon>
        <taxon>Sphaerularioidea</taxon>
        <taxon>Anguinidae</taxon>
        <taxon>Anguininae</taxon>
        <taxon>Ditylenchus</taxon>
    </lineage>
</organism>